<sequence length="487" mass="50891">MFLGIDIGTSGVKAVVLDEAGAIAGQGTAALTVQRPHPLWSEQDPEAWWRATSAAVLAIDPAVRRAVRGVGLAGQMHGATLLGTDDRPLRPAILWNDGRSAAECTAMEVEEPRLRDISGNIAMPGFTAPKLRWVRDHERATFDQIATVLLPKDYVRLRMTGDKASDMSDSAGTLWLDVAKRRWSPELLATSGLDESAMPRLYEGSEITGTLGADVAEAWGMPRVPVAAGGSDNAAGAVGVGVVADGDALLSLGTSGVIFVATADFRPNPARAVHAFCHALPNMWHQMAVHLSAASCIDWVARITGASGAAELFARAEAAGPASGPELFLPYLSGERTPHNDAEVRGAFLRLDNDTDAARLSQAVLEGVAFALADGLDVLREAGTTVERLSVIGGGARSSYWGRVLAAAMGVELVYLQGGEVGPALGAARLAQLAVDGGDVASVCTAPPVARTQAPDAALMDALAEKKAAFRAAYSRITPLETDGRNH</sequence>
<accession>A0ABW4TTD5</accession>
<feature type="site" description="Important for activity" evidence="8">
    <location>
        <position position="6"/>
    </location>
</feature>
<dbReference type="InterPro" id="IPR006000">
    <property type="entry name" value="Xylulokinase"/>
</dbReference>
<dbReference type="InterPro" id="IPR000577">
    <property type="entry name" value="Carb_kinase_FGGY"/>
</dbReference>
<evidence type="ECO:0000256" key="3">
    <source>
        <dbReference type="ARBA" id="ARBA00022679"/>
    </source>
</evidence>
<feature type="active site" description="Proton acceptor" evidence="8">
    <location>
        <position position="232"/>
    </location>
</feature>
<dbReference type="InterPro" id="IPR050406">
    <property type="entry name" value="FGGY_Carb_Kinase"/>
</dbReference>
<dbReference type="EMBL" id="JBHUGS010000001">
    <property type="protein sequence ID" value="MFD1949955.1"/>
    <property type="molecule type" value="Genomic_DNA"/>
</dbReference>
<dbReference type="InterPro" id="IPR018483">
    <property type="entry name" value="Carb_kinase_FGGY_CS"/>
</dbReference>
<dbReference type="InterPro" id="IPR043129">
    <property type="entry name" value="ATPase_NBD"/>
</dbReference>
<dbReference type="Gene3D" id="3.30.420.40">
    <property type="match status" value="2"/>
</dbReference>
<comment type="catalytic activity">
    <reaction evidence="8 9">
        <text>D-xylulose + ATP = D-xylulose 5-phosphate + ADP + H(+)</text>
        <dbReference type="Rhea" id="RHEA:10964"/>
        <dbReference type="ChEBI" id="CHEBI:15378"/>
        <dbReference type="ChEBI" id="CHEBI:17140"/>
        <dbReference type="ChEBI" id="CHEBI:30616"/>
        <dbReference type="ChEBI" id="CHEBI:57737"/>
        <dbReference type="ChEBI" id="CHEBI:456216"/>
        <dbReference type="EC" id="2.7.1.17"/>
    </reaction>
</comment>
<keyword evidence="2 8" id="KW-0859">Xylose metabolism</keyword>
<dbReference type="HAMAP" id="MF_02220">
    <property type="entry name" value="XylB"/>
    <property type="match status" value="1"/>
</dbReference>
<proteinExistence type="inferred from homology"/>
<comment type="function">
    <text evidence="8">Catalyzes the phosphorylation of D-xylulose to D-xylulose 5-phosphate.</text>
</comment>
<dbReference type="PROSITE" id="PS00933">
    <property type="entry name" value="FGGY_KINASES_1"/>
    <property type="match status" value="1"/>
</dbReference>
<reference evidence="13" key="1">
    <citation type="journal article" date="2019" name="Int. J. Syst. Evol. Microbiol.">
        <title>The Global Catalogue of Microorganisms (GCM) 10K type strain sequencing project: providing services to taxonomists for standard genome sequencing and annotation.</title>
        <authorList>
            <consortium name="The Broad Institute Genomics Platform"/>
            <consortium name="The Broad Institute Genome Sequencing Center for Infectious Disease"/>
            <person name="Wu L."/>
            <person name="Ma J."/>
        </authorList>
    </citation>
    <scope>NUCLEOTIDE SEQUENCE [LARGE SCALE GENOMIC DNA]</scope>
    <source>
        <strain evidence="13">CGMCC 1.12702</strain>
    </source>
</reference>
<evidence type="ECO:0000256" key="8">
    <source>
        <dbReference type="HAMAP-Rule" id="MF_02220"/>
    </source>
</evidence>
<feature type="binding site" evidence="8">
    <location>
        <begin position="76"/>
        <end position="77"/>
    </location>
    <ligand>
        <name>substrate</name>
    </ligand>
</feature>
<dbReference type="PIRSF" id="PIRSF000538">
    <property type="entry name" value="GlpK"/>
    <property type="match status" value="1"/>
</dbReference>
<evidence type="ECO:0000256" key="9">
    <source>
        <dbReference type="RuleBase" id="RU364073"/>
    </source>
</evidence>
<comment type="caution">
    <text evidence="12">The sequence shown here is derived from an EMBL/GenBank/DDBJ whole genome shotgun (WGS) entry which is preliminary data.</text>
</comment>
<protein>
    <recommendedName>
        <fullName evidence="8 9">Xylulose kinase</fullName>
        <shortName evidence="8 9">Xylulokinase</shortName>
        <ecNumber evidence="8 9">2.7.1.17</ecNumber>
    </recommendedName>
</protein>
<keyword evidence="3 8" id="KW-0808">Transferase</keyword>
<evidence type="ECO:0000256" key="6">
    <source>
        <dbReference type="ARBA" id="ARBA00022840"/>
    </source>
</evidence>
<evidence type="ECO:0000256" key="1">
    <source>
        <dbReference type="ARBA" id="ARBA00009156"/>
    </source>
</evidence>
<evidence type="ECO:0000313" key="13">
    <source>
        <dbReference type="Proteomes" id="UP001597400"/>
    </source>
</evidence>
<evidence type="ECO:0000256" key="2">
    <source>
        <dbReference type="ARBA" id="ARBA00022629"/>
    </source>
</evidence>
<dbReference type="CDD" id="cd07808">
    <property type="entry name" value="ASKHA_NBD_FGGY_EcXK-like"/>
    <property type="match status" value="1"/>
</dbReference>
<dbReference type="EC" id="2.7.1.17" evidence="8 9"/>
<dbReference type="InterPro" id="IPR018485">
    <property type="entry name" value="FGGY_C"/>
</dbReference>
<keyword evidence="13" id="KW-1185">Reference proteome</keyword>
<dbReference type="PANTHER" id="PTHR43095:SF6">
    <property type="entry name" value="XYLULOSE KINASE"/>
    <property type="match status" value="1"/>
</dbReference>
<gene>
    <name evidence="8 9 12" type="primary">xylB</name>
    <name evidence="12" type="ORF">ACFSGX_04115</name>
</gene>
<feature type="domain" description="Carbohydrate kinase FGGY C-terminal" evidence="11">
    <location>
        <begin position="249"/>
        <end position="434"/>
    </location>
</feature>
<evidence type="ECO:0000256" key="5">
    <source>
        <dbReference type="ARBA" id="ARBA00022777"/>
    </source>
</evidence>
<keyword evidence="6 8" id="KW-0067">ATP-binding</keyword>
<keyword evidence="7 8" id="KW-0119">Carbohydrate metabolism</keyword>
<evidence type="ECO:0000256" key="4">
    <source>
        <dbReference type="ARBA" id="ARBA00022741"/>
    </source>
</evidence>
<evidence type="ECO:0000259" key="10">
    <source>
        <dbReference type="Pfam" id="PF00370"/>
    </source>
</evidence>
<evidence type="ECO:0000259" key="11">
    <source>
        <dbReference type="Pfam" id="PF02782"/>
    </source>
</evidence>
<dbReference type="Pfam" id="PF02782">
    <property type="entry name" value="FGGY_C"/>
    <property type="match status" value="1"/>
</dbReference>
<dbReference type="Proteomes" id="UP001597400">
    <property type="component" value="Unassembled WGS sequence"/>
</dbReference>
<dbReference type="RefSeq" id="WP_380927685.1">
    <property type="nucleotide sequence ID" value="NZ_JBHUGS010000001.1"/>
</dbReference>
<dbReference type="NCBIfam" id="TIGR01312">
    <property type="entry name" value="XylB"/>
    <property type="match status" value="1"/>
</dbReference>
<dbReference type="PANTHER" id="PTHR43095">
    <property type="entry name" value="SUGAR KINASE"/>
    <property type="match status" value="1"/>
</dbReference>
<evidence type="ECO:0000256" key="7">
    <source>
        <dbReference type="ARBA" id="ARBA00023277"/>
    </source>
</evidence>
<organism evidence="12 13">
    <name type="scientific">Sphingomonas arantia</name>
    <dbReference type="NCBI Taxonomy" id="1460676"/>
    <lineage>
        <taxon>Bacteria</taxon>
        <taxon>Pseudomonadati</taxon>
        <taxon>Pseudomonadota</taxon>
        <taxon>Alphaproteobacteria</taxon>
        <taxon>Sphingomonadales</taxon>
        <taxon>Sphingomonadaceae</taxon>
        <taxon>Sphingomonas</taxon>
    </lineage>
</organism>
<comment type="similarity">
    <text evidence="1 8 9">Belongs to the FGGY kinase family.</text>
</comment>
<name>A0ABW4TTD5_9SPHN</name>
<dbReference type="GO" id="GO:0004856">
    <property type="term" value="F:D-xylulokinase activity"/>
    <property type="evidence" value="ECO:0007669"/>
    <property type="project" value="UniProtKB-EC"/>
</dbReference>
<dbReference type="Pfam" id="PF00370">
    <property type="entry name" value="FGGY_N"/>
    <property type="match status" value="1"/>
</dbReference>
<feature type="domain" description="Carbohydrate kinase FGGY N-terminal" evidence="10">
    <location>
        <begin position="1"/>
        <end position="239"/>
    </location>
</feature>
<keyword evidence="5 8" id="KW-0418">Kinase</keyword>
<evidence type="ECO:0000313" key="12">
    <source>
        <dbReference type="EMBL" id="MFD1949955.1"/>
    </source>
</evidence>
<dbReference type="SUPFAM" id="SSF53067">
    <property type="entry name" value="Actin-like ATPase domain"/>
    <property type="match status" value="2"/>
</dbReference>
<keyword evidence="4 8" id="KW-0547">Nucleotide-binding</keyword>
<dbReference type="InterPro" id="IPR018484">
    <property type="entry name" value="FGGY_N"/>
</dbReference>